<dbReference type="Pfam" id="PF04937">
    <property type="entry name" value="DUF659"/>
    <property type="match status" value="1"/>
</dbReference>
<evidence type="ECO:0000256" key="3">
    <source>
        <dbReference type="ARBA" id="ARBA00022771"/>
    </source>
</evidence>
<sequence length="203" mass="22817">MANHLMKCLKCPKNMCENKANQETNQSEDSLSLWGSCSSKATLDRFVDKIDEHQEELLSKKLAAAIYSSGCHFSIVDDSQWKDFFANIRPSFKKPSRKDIAGKYLDNDFQEAEEEVWKKIHTANSLAFQCDGWSNARNEVIINFVVTTPTPVLLKTMATGIERHTAQELIRCISQIGGDKVIGILSDNASAMEKAKNNLLKED</sequence>
<evidence type="ECO:0000256" key="2">
    <source>
        <dbReference type="ARBA" id="ARBA00022723"/>
    </source>
</evidence>
<keyword evidence="2" id="KW-0479">Metal-binding</keyword>
<evidence type="ECO:0000259" key="6">
    <source>
        <dbReference type="Pfam" id="PF04937"/>
    </source>
</evidence>
<reference evidence="7" key="1">
    <citation type="submission" date="2022-03" db="EMBL/GenBank/DDBJ databases">
        <authorList>
            <person name="Sayadi A."/>
        </authorList>
    </citation>
    <scope>NUCLEOTIDE SEQUENCE</scope>
</reference>
<dbReference type="Proteomes" id="UP001152888">
    <property type="component" value="Unassembled WGS sequence"/>
</dbReference>
<dbReference type="EMBL" id="CAKOFQ010006982">
    <property type="protein sequence ID" value="CAH1985520.1"/>
    <property type="molecule type" value="Genomic_DNA"/>
</dbReference>
<keyword evidence="8" id="KW-1185">Reference proteome</keyword>
<keyword evidence="4" id="KW-0862">Zinc</keyword>
<dbReference type="PANTHER" id="PTHR46481">
    <property type="entry name" value="ZINC FINGER BED DOMAIN-CONTAINING PROTEIN 4"/>
    <property type="match status" value="1"/>
</dbReference>
<evidence type="ECO:0000256" key="5">
    <source>
        <dbReference type="ARBA" id="ARBA00023242"/>
    </source>
</evidence>
<protein>
    <recommendedName>
        <fullName evidence="6">DUF659 domain-containing protein</fullName>
    </recommendedName>
</protein>
<keyword evidence="5" id="KW-0539">Nucleus</keyword>
<proteinExistence type="predicted"/>
<dbReference type="PANTHER" id="PTHR46481:SF10">
    <property type="entry name" value="ZINC FINGER BED DOMAIN-CONTAINING PROTEIN 39"/>
    <property type="match status" value="1"/>
</dbReference>
<accession>A0A9P0PIK8</accession>
<evidence type="ECO:0000256" key="1">
    <source>
        <dbReference type="ARBA" id="ARBA00004123"/>
    </source>
</evidence>
<evidence type="ECO:0000256" key="4">
    <source>
        <dbReference type="ARBA" id="ARBA00022833"/>
    </source>
</evidence>
<dbReference type="GO" id="GO:0005634">
    <property type="term" value="C:nucleus"/>
    <property type="evidence" value="ECO:0007669"/>
    <property type="project" value="UniProtKB-SubCell"/>
</dbReference>
<dbReference type="AlphaFoldDB" id="A0A9P0PIK8"/>
<organism evidence="7 8">
    <name type="scientific">Acanthoscelides obtectus</name>
    <name type="common">Bean weevil</name>
    <name type="synonym">Bruchus obtectus</name>
    <dbReference type="NCBI Taxonomy" id="200917"/>
    <lineage>
        <taxon>Eukaryota</taxon>
        <taxon>Metazoa</taxon>
        <taxon>Ecdysozoa</taxon>
        <taxon>Arthropoda</taxon>
        <taxon>Hexapoda</taxon>
        <taxon>Insecta</taxon>
        <taxon>Pterygota</taxon>
        <taxon>Neoptera</taxon>
        <taxon>Endopterygota</taxon>
        <taxon>Coleoptera</taxon>
        <taxon>Polyphaga</taxon>
        <taxon>Cucujiformia</taxon>
        <taxon>Chrysomeloidea</taxon>
        <taxon>Chrysomelidae</taxon>
        <taxon>Bruchinae</taxon>
        <taxon>Bruchini</taxon>
        <taxon>Acanthoscelides</taxon>
    </lineage>
</organism>
<name>A0A9P0PIK8_ACAOB</name>
<evidence type="ECO:0000313" key="7">
    <source>
        <dbReference type="EMBL" id="CAH1985520.1"/>
    </source>
</evidence>
<keyword evidence="3" id="KW-0863">Zinc-finger</keyword>
<dbReference type="OrthoDB" id="6672003at2759"/>
<gene>
    <name evidence="7" type="ORF">ACAOBT_LOCUS16731</name>
</gene>
<comment type="caution">
    <text evidence="7">The sequence shown here is derived from an EMBL/GenBank/DDBJ whole genome shotgun (WGS) entry which is preliminary data.</text>
</comment>
<dbReference type="InterPro" id="IPR007021">
    <property type="entry name" value="DUF659"/>
</dbReference>
<comment type="subcellular location">
    <subcellularLocation>
        <location evidence="1">Nucleus</location>
    </subcellularLocation>
</comment>
<feature type="domain" description="DUF659" evidence="6">
    <location>
        <begin position="95"/>
        <end position="201"/>
    </location>
</feature>
<dbReference type="GO" id="GO:0008270">
    <property type="term" value="F:zinc ion binding"/>
    <property type="evidence" value="ECO:0007669"/>
    <property type="project" value="UniProtKB-KW"/>
</dbReference>
<evidence type="ECO:0000313" key="8">
    <source>
        <dbReference type="Proteomes" id="UP001152888"/>
    </source>
</evidence>
<dbReference type="InterPro" id="IPR052035">
    <property type="entry name" value="ZnF_BED_domain_contain"/>
</dbReference>